<protein>
    <recommendedName>
        <fullName evidence="2">Small CPxCG-related zinc finger protein</fullName>
    </recommendedName>
</protein>
<name>A0AAU2H0R9_9ACTN</name>
<reference evidence="1" key="1">
    <citation type="submission" date="2022-10" db="EMBL/GenBank/DDBJ databases">
        <title>The complete genomes of actinobacterial strains from the NBC collection.</title>
        <authorList>
            <person name="Joergensen T.S."/>
            <person name="Alvarez Arevalo M."/>
            <person name="Sterndorff E.B."/>
            <person name="Faurdal D."/>
            <person name="Vuksanovic O."/>
            <person name="Mourched A.-S."/>
            <person name="Charusanti P."/>
            <person name="Shaw S."/>
            <person name="Blin K."/>
            <person name="Weber T."/>
        </authorList>
    </citation>
    <scope>NUCLEOTIDE SEQUENCE</scope>
    <source>
        <strain evidence="1">NBC_00060</strain>
    </source>
</reference>
<gene>
    <name evidence="1" type="ORF">OHV25_13225</name>
</gene>
<proteinExistence type="predicted"/>
<dbReference type="EMBL" id="CP108253">
    <property type="protein sequence ID" value="WTU40478.1"/>
    <property type="molecule type" value="Genomic_DNA"/>
</dbReference>
<organism evidence="1">
    <name type="scientific">Streptomyces sp. NBC_00060</name>
    <dbReference type="NCBI Taxonomy" id="2975636"/>
    <lineage>
        <taxon>Bacteria</taxon>
        <taxon>Bacillati</taxon>
        <taxon>Actinomycetota</taxon>
        <taxon>Actinomycetes</taxon>
        <taxon>Kitasatosporales</taxon>
        <taxon>Streptomycetaceae</taxon>
        <taxon>Streptomyces</taxon>
    </lineage>
</organism>
<accession>A0AAU2H0R9</accession>
<sequence>MDDPTQPAAETVVCSRCGTPAESTPPTWTYSVENGERLYFCDACARANLRAIESRLDSVWW</sequence>
<evidence type="ECO:0008006" key="2">
    <source>
        <dbReference type="Google" id="ProtNLM"/>
    </source>
</evidence>
<dbReference type="AlphaFoldDB" id="A0AAU2H0R9"/>
<evidence type="ECO:0000313" key="1">
    <source>
        <dbReference type="EMBL" id="WTU40478.1"/>
    </source>
</evidence>